<keyword evidence="2" id="KW-1185">Reference proteome</keyword>
<organism evidence="1 2">
    <name type="scientific">Mytilus galloprovincialis</name>
    <name type="common">Mediterranean mussel</name>
    <dbReference type="NCBI Taxonomy" id="29158"/>
    <lineage>
        <taxon>Eukaryota</taxon>
        <taxon>Metazoa</taxon>
        <taxon>Spiralia</taxon>
        <taxon>Lophotrochozoa</taxon>
        <taxon>Mollusca</taxon>
        <taxon>Bivalvia</taxon>
        <taxon>Autobranchia</taxon>
        <taxon>Pteriomorphia</taxon>
        <taxon>Mytilida</taxon>
        <taxon>Mytiloidea</taxon>
        <taxon>Mytilidae</taxon>
        <taxon>Mytilinae</taxon>
        <taxon>Mytilus</taxon>
    </lineage>
</organism>
<protein>
    <submittedName>
        <fullName evidence="1">Uncharacterized protein</fullName>
    </submittedName>
</protein>
<evidence type="ECO:0000313" key="1">
    <source>
        <dbReference type="EMBL" id="VDH91848.1"/>
    </source>
</evidence>
<dbReference type="Proteomes" id="UP000596742">
    <property type="component" value="Unassembled WGS sequence"/>
</dbReference>
<dbReference type="EMBL" id="UYJE01000267">
    <property type="protein sequence ID" value="VDH91848.1"/>
    <property type="molecule type" value="Genomic_DNA"/>
</dbReference>
<name>A0A8B6BJN5_MYTGA</name>
<sequence length="117" mass="13781">MINCHWNSDYFYFVDEDLDSCEFDESTINICTQEENISTTTLIDTILGNSEEVEYLRKCKSLAKKNPGNQTFTEQYESAKKTVGFKLLDKYKQMKTKNALQQKTKHILERWDISTEF</sequence>
<accession>A0A8B6BJN5</accession>
<reference evidence="1" key="1">
    <citation type="submission" date="2018-11" db="EMBL/GenBank/DDBJ databases">
        <authorList>
            <person name="Alioto T."/>
            <person name="Alioto T."/>
        </authorList>
    </citation>
    <scope>NUCLEOTIDE SEQUENCE</scope>
</reference>
<evidence type="ECO:0000313" key="2">
    <source>
        <dbReference type="Proteomes" id="UP000596742"/>
    </source>
</evidence>
<dbReference type="AlphaFoldDB" id="A0A8B6BJN5"/>
<gene>
    <name evidence="1" type="ORF">MGAL_10B053465</name>
</gene>
<proteinExistence type="predicted"/>
<comment type="caution">
    <text evidence="1">The sequence shown here is derived from an EMBL/GenBank/DDBJ whole genome shotgun (WGS) entry which is preliminary data.</text>
</comment>